<name>A0A376RSC1_ECOLX</name>
<dbReference type="PANTHER" id="PTHR30250:SF30">
    <property type="entry name" value="LIPID III FLIPPASE"/>
    <property type="match status" value="1"/>
</dbReference>
<evidence type="ECO:0000256" key="2">
    <source>
        <dbReference type="ARBA" id="ARBA00022475"/>
    </source>
</evidence>
<organism evidence="7 9">
    <name type="scientific">Escherichia coli</name>
    <dbReference type="NCBI Taxonomy" id="562"/>
    <lineage>
        <taxon>Bacteria</taxon>
        <taxon>Pseudomonadati</taxon>
        <taxon>Pseudomonadota</taxon>
        <taxon>Gammaproteobacteria</taxon>
        <taxon>Enterobacterales</taxon>
        <taxon>Enterobacteriaceae</taxon>
        <taxon>Escherichia</taxon>
    </lineage>
</organism>
<evidence type="ECO:0000256" key="5">
    <source>
        <dbReference type="ARBA" id="ARBA00023136"/>
    </source>
</evidence>
<dbReference type="EMBL" id="UGCD01000002">
    <property type="protein sequence ID" value="STI20724.1"/>
    <property type="molecule type" value="Genomic_DNA"/>
</dbReference>
<evidence type="ECO:0000256" key="6">
    <source>
        <dbReference type="SAM" id="Phobius"/>
    </source>
</evidence>
<feature type="transmembrane region" description="Helical" evidence="6">
    <location>
        <begin position="79"/>
        <end position="105"/>
    </location>
</feature>
<dbReference type="InterPro" id="IPR050833">
    <property type="entry name" value="Poly_Biosynth_Transport"/>
</dbReference>
<evidence type="ECO:0000256" key="1">
    <source>
        <dbReference type="ARBA" id="ARBA00004651"/>
    </source>
</evidence>
<dbReference type="EMBL" id="UGFG01000001">
    <property type="protein sequence ID" value="STM41654.1"/>
    <property type="molecule type" value="Genomic_DNA"/>
</dbReference>
<protein>
    <submittedName>
        <fullName evidence="7">Lipid III flippase</fullName>
    </submittedName>
</protein>
<feature type="transmembrane region" description="Helical" evidence="6">
    <location>
        <begin position="117"/>
        <end position="138"/>
    </location>
</feature>
<feature type="transmembrane region" description="Helical" evidence="6">
    <location>
        <begin position="145"/>
        <end position="164"/>
    </location>
</feature>
<keyword evidence="2" id="KW-1003">Cell membrane</keyword>
<evidence type="ECO:0000313" key="9">
    <source>
        <dbReference type="Proteomes" id="UP000254159"/>
    </source>
</evidence>
<evidence type="ECO:0000313" key="10">
    <source>
        <dbReference type="Proteomes" id="UP000254429"/>
    </source>
</evidence>
<evidence type="ECO:0000313" key="7">
    <source>
        <dbReference type="EMBL" id="STI20724.1"/>
    </source>
</evidence>
<dbReference type="AlphaFoldDB" id="A0A376RSC1"/>
<accession>A0A376RSC1</accession>
<dbReference type="Proteomes" id="UP000254159">
    <property type="component" value="Unassembled WGS sequence"/>
</dbReference>
<sequence length="172" mass="17824">MSLAKASLWTAASTLVKIGAGLLVGKLLAVSFGPAGLGLAANFRQLITVLGVLAGAGIFNGVTKYVAQYHDNPQQLRRVVGTSSAMVLGFSTLMALVFVLAAAPISQGLFGNTDYQGLVRLVALVQMGIAWGNLLLALMKGFRDAAGNALSLIVGSLIGVSRVLRQLPFGRL</sequence>
<dbReference type="PANTHER" id="PTHR30250">
    <property type="entry name" value="PST FAMILY PREDICTED COLANIC ACID TRANSPORTER"/>
    <property type="match status" value="1"/>
</dbReference>
<evidence type="ECO:0000256" key="3">
    <source>
        <dbReference type="ARBA" id="ARBA00022692"/>
    </source>
</evidence>
<gene>
    <name evidence="7" type="primary">wzxE_3</name>
    <name evidence="8" type="synonym">wzxE_2</name>
    <name evidence="7" type="ORF">NCTC10865_06167</name>
    <name evidence="8" type="ORF">NCTC8500_05578</name>
</gene>
<evidence type="ECO:0000256" key="4">
    <source>
        <dbReference type="ARBA" id="ARBA00022989"/>
    </source>
</evidence>
<keyword evidence="4 6" id="KW-1133">Transmembrane helix</keyword>
<reference evidence="9 10" key="1">
    <citation type="submission" date="2018-06" db="EMBL/GenBank/DDBJ databases">
        <authorList>
            <consortium name="Pathogen Informatics"/>
            <person name="Doyle S."/>
        </authorList>
    </citation>
    <scope>NUCLEOTIDE SEQUENCE [LARGE SCALE GENOMIC DNA]</scope>
    <source>
        <strain evidence="7 9">NCTC10865</strain>
        <strain evidence="8 10">NCTC8500</strain>
    </source>
</reference>
<proteinExistence type="predicted"/>
<dbReference type="GO" id="GO:0005886">
    <property type="term" value="C:plasma membrane"/>
    <property type="evidence" value="ECO:0007669"/>
    <property type="project" value="UniProtKB-SubCell"/>
</dbReference>
<feature type="transmembrane region" description="Helical" evidence="6">
    <location>
        <begin position="45"/>
        <end position="67"/>
    </location>
</feature>
<keyword evidence="5 6" id="KW-0472">Membrane</keyword>
<comment type="subcellular location">
    <subcellularLocation>
        <location evidence="1">Cell membrane</location>
        <topology evidence="1">Multi-pass membrane protein</topology>
    </subcellularLocation>
</comment>
<keyword evidence="3 6" id="KW-0812">Transmembrane</keyword>
<dbReference type="Proteomes" id="UP000254429">
    <property type="component" value="Unassembled WGS sequence"/>
</dbReference>
<evidence type="ECO:0000313" key="8">
    <source>
        <dbReference type="EMBL" id="STM41654.1"/>
    </source>
</evidence>